<evidence type="ECO:0000256" key="5">
    <source>
        <dbReference type="ARBA" id="ARBA00023157"/>
    </source>
</evidence>
<evidence type="ECO:0008006" key="11">
    <source>
        <dbReference type="Google" id="ProtNLM"/>
    </source>
</evidence>
<organism evidence="9 10">
    <name type="scientific">Anabas testudineus</name>
    <name type="common">Climbing perch</name>
    <name type="synonym">Anthias testudineus</name>
    <dbReference type="NCBI Taxonomy" id="64144"/>
    <lineage>
        <taxon>Eukaryota</taxon>
        <taxon>Metazoa</taxon>
        <taxon>Chordata</taxon>
        <taxon>Craniata</taxon>
        <taxon>Vertebrata</taxon>
        <taxon>Euteleostomi</taxon>
        <taxon>Actinopterygii</taxon>
        <taxon>Neopterygii</taxon>
        <taxon>Teleostei</taxon>
        <taxon>Neoteleostei</taxon>
        <taxon>Acanthomorphata</taxon>
        <taxon>Anabantaria</taxon>
        <taxon>Anabantiformes</taxon>
        <taxon>Anabantoidei</taxon>
        <taxon>Anabantidae</taxon>
        <taxon>Anabas</taxon>
    </lineage>
</organism>
<feature type="compositionally biased region" description="Pro residues" evidence="7">
    <location>
        <begin position="157"/>
        <end position="166"/>
    </location>
</feature>
<reference evidence="9" key="3">
    <citation type="submission" date="2025-09" db="UniProtKB">
        <authorList>
            <consortium name="Ensembl"/>
        </authorList>
    </citation>
    <scope>IDENTIFICATION</scope>
</reference>
<evidence type="ECO:0000256" key="1">
    <source>
        <dbReference type="ARBA" id="ARBA00004613"/>
    </source>
</evidence>
<evidence type="ECO:0000256" key="3">
    <source>
        <dbReference type="ARBA" id="ARBA00022525"/>
    </source>
</evidence>
<dbReference type="GeneID" id="113162209"/>
<evidence type="ECO:0000313" key="9">
    <source>
        <dbReference type="Ensembl" id="ENSATEP00000062148.1"/>
    </source>
</evidence>
<evidence type="ECO:0000256" key="4">
    <source>
        <dbReference type="ARBA" id="ARBA00022729"/>
    </source>
</evidence>
<dbReference type="Proteomes" id="UP000265040">
    <property type="component" value="Chromosome 1"/>
</dbReference>
<feature type="region of interest" description="Disordered" evidence="7">
    <location>
        <begin position="23"/>
        <end position="44"/>
    </location>
</feature>
<name>A0A7N6BIB5_ANATE</name>
<dbReference type="InParanoid" id="A0A7N6BIB5"/>
<dbReference type="Ensembl" id="ENSATET00000068901.1">
    <property type="protein sequence ID" value="ENSATEP00000062148.1"/>
    <property type="gene ID" value="ENSATEG00000028462.1"/>
</dbReference>
<keyword evidence="6" id="KW-0340">Growth factor binding</keyword>
<keyword evidence="5" id="KW-1015">Disulfide bond</keyword>
<protein>
    <recommendedName>
        <fullName evidence="11">Fibroblast growth factor binding protein 1b</fullName>
    </recommendedName>
</protein>
<dbReference type="GO" id="GO:0007267">
    <property type="term" value="P:cell-cell signaling"/>
    <property type="evidence" value="ECO:0007669"/>
    <property type="project" value="TreeGrafter"/>
</dbReference>
<keyword evidence="10" id="KW-1185">Reference proteome</keyword>
<dbReference type="GeneTree" id="ENSGT00940000154372"/>
<reference evidence="9" key="1">
    <citation type="submission" date="2021-04" db="EMBL/GenBank/DDBJ databases">
        <authorList>
            <consortium name="Wellcome Sanger Institute Data Sharing"/>
        </authorList>
    </citation>
    <scope>NUCLEOTIDE SEQUENCE [LARGE SCALE GENOMIC DNA]</scope>
</reference>
<keyword evidence="4 8" id="KW-0732">Signal</keyword>
<sequence>MLLLRTFAPWLLLVFLGPQVSLSSGDRSKKRGTDQTGIRRSATGGGKFSIKGKMQCTWRRRDVGDTVTLSVKCETPETRTSSLTCEYVARPQSCPGYLSDDRGFWKQVARALNRLQAKVCTDDRALVKAGMCKRAPRDAHFKLRTVSSAETGDRGTPPAPPVPPARSTPAATTACTGRADHGKTAEEYCGSSWASACALFLSMLQRDC</sequence>
<feature type="region of interest" description="Disordered" evidence="7">
    <location>
        <begin position="146"/>
        <end position="177"/>
    </location>
</feature>
<comment type="subcellular location">
    <subcellularLocation>
        <location evidence="1">Secreted</location>
    </subcellularLocation>
</comment>
<accession>A0A7N6BIB5</accession>
<dbReference type="AlphaFoldDB" id="A0A7N6BIB5"/>
<dbReference type="OrthoDB" id="8875908at2759"/>
<dbReference type="GO" id="GO:0005576">
    <property type="term" value="C:extracellular region"/>
    <property type="evidence" value="ECO:0007669"/>
    <property type="project" value="UniProtKB-SubCell"/>
</dbReference>
<feature type="compositionally biased region" description="Low complexity" evidence="7">
    <location>
        <begin position="167"/>
        <end position="176"/>
    </location>
</feature>
<evidence type="ECO:0000313" key="10">
    <source>
        <dbReference type="Proteomes" id="UP000265040"/>
    </source>
</evidence>
<evidence type="ECO:0000256" key="7">
    <source>
        <dbReference type="SAM" id="MobiDB-lite"/>
    </source>
</evidence>
<feature type="chain" id="PRO_5031195119" description="Fibroblast growth factor binding protein 1b" evidence="8">
    <location>
        <begin position="24"/>
        <end position="208"/>
    </location>
</feature>
<comment type="similarity">
    <text evidence="2">Belongs to the fibroblast growth factor-binding protein family.</text>
</comment>
<evidence type="ECO:0000256" key="2">
    <source>
        <dbReference type="ARBA" id="ARBA00008326"/>
    </source>
</evidence>
<dbReference type="InterPro" id="IPR010510">
    <property type="entry name" value="FGF1-bd"/>
</dbReference>
<evidence type="ECO:0000256" key="6">
    <source>
        <dbReference type="ARBA" id="ARBA00023183"/>
    </source>
</evidence>
<dbReference type="Pfam" id="PF06473">
    <property type="entry name" value="FGF-BP1"/>
    <property type="match status" value="1"/>
</dbReference>
<keyword evidence="3" id="KW-0964">Secreted</keyword>
<reference evidence="9" key="2">
    <citation type="submission" date="2025-08" db="UniProtKB">
        <authorList>
            <consortium name="Ensembl"/>
        </authorList>
    </citation>
    <scope>IDENTIFICATION</scope>
</reference>
<dbReference type="GO" id="GO:0019838">
    <property type="term" value="F:growth factor binding"/>
    <property type="evidence" value="ECO:0007669"/>
    <property type="project" value="UniProtKB-KW"/>
</dbReference>
<evidence type="ECO:0000256" key="8">
    <source>
        <dbReference type="SAM" id="SignalP"/>
    </source>
</evidence>
<dbReference type="RefSeq" id="XP_026216024.1">
    <property type="nucleotide sequence ID" value="XM_026360239.1"/>
</dbReference>
<dbReference type="PANTHER" id="PTHR15258:SF2">
    <property type="entry name" value="FIBROBLAST GROWTH FACTOR-BINDING PROTEIN 1"/>
    <property type="match status" value="1"/>
</dbReference>
<feature type="signal peptide" evidence="8">
    <location>
        <begin position="1"/>
        <end position="23"/>
    </location>
</feature>
<dbReference type="PANTHER" id="PTHR15258">
    <property type="entry name" value="FGF BINDING PROTEIN-RELATED"/>
    <property type="match status" value="1"/>
</dbReference>
<proteinExistence type="inferred from homology"/>